<dbReference type="Proteomes" id="UP000275846">
    <property type="component" value="Unassembled WGS sequence"/>
</dbReference>
<sequence length="226" mass="25385">MRKLLVVAADLHEDGVNEMKEPRAEMEMGIEEEYEDKQSAYLCPWNRSGGSAGRATQTTTCSLSLDIMFRSLLLWVIVVADMSCAIPGADFCIAVNLLVDCRQSHFHDHTNMVTVRCIPSSEVSQQLAILDPAPTPPFWKIIDKSSGIAYSNFITSTPPHAVLHHIRTTGLPVFSWARHLAASNAEVDQMHQMGIARQSDSHWVSFHTWFSWPSRKPEGLEEHHHP</sequence>
<organism evidence="3">
    <name type="scientific">Schistocephalus solidus</name>
    <name type="common">Tapeworm</name>
    <dbReference type="NCBI Taxonomy" id="70667"/>
    <lineage>
        <taxon>Eukaryota</taxon>
        <taxon>Metazoa</taxon>
        <taxon>Spiralia</taxon>
        <taxon>Lophotrochozoa</taxon>
        <taxon>Platyhelminthes</taxon>
        <taxon>Cestoda</taxon>
        <taxon>Eucestoda</taxon>
        <taxon>Diphyllobothriidea</taxon>
        <taxon>Diphyllobothriidae</taxon>
        <taxon>Schistocephalus</taxon>
    </lineage>
</organism>
<dbReference type="AlphaFoldDB" id="A0A183S7V8"/>
<evidence type="ECO:0000313" key="3">
    <source>
        <dbReference type="WBParaSite" id="SSLN_0000032301-mRNA-1"/>
    </source>
</evidence>
<dbReference type="WBParaSite" id="SSLN_0000032301-mRNA-1">
    <property type="protein sequence ID" value="SSLN_0000032301-mRNA-1"/>
    <property type="gene ID" value="SSLN_0000032301"/>
</dbReference>
<gene>
    <name evidence="1" type="ORF">SSLN_LOCUS306</name>
</gene>
<dbReference type="OrthoDB" id="6500668at2759"/>
<accession>A0A183S7V8</accession>
<dbReference type="STRING" id="70667.A0A183S7V8"/>
<evidence type="ECO:0000313" key="1">
    <source>
        <dbReference type="EMBL" id="VDL85394.1"/>
    </source>
</evidence>
<protein>
    <submittedName>
        <fullName evidence="3">START domain-containing protein</fullName>
    </submittedName>
</protein>
<keyword evidence="2" id="KW-1185">Reference proteome</keyword>
<reference evidence="3" key="1">
    <citation type="submission" date="2016-06" db="UniProtKB">
        <authorList>
            <consortium name="WormBaseParasite"/>
        </authorList>
    </citation>
    <scope>IDENTIFICATION</scope>
</reference>
<proteinExistence type="predicted"/>
<reference evidence="1 2" key="2">
    <citation type="submission" date="2018-11" db="EMBL/GenBank/DDBJ databases">
        <authorList>
            <consortium name="Pathogen Informatics"/>
        </authorList>
    </citation>
    <scope>NUCLEOTIDE SEQUENCE [LARGE SCALE GENOMIC DNA]</scope>
    <source>
        <strain evidence="1 2">NST_G2</strain>
    </source>
</reference>
<name>A0A183S7V8_SCHSO</name>
<dbReference type="EMBL" id="UYSU01000189">
    <property type="protein sequence ID" value="VDL85394.1"/>
    <property type="molecule type" value="Genomic_DNA"/>
</dbReference>
<evidence type="ECO:0000313" key="2">
    <source>
        <dbReference type="Proteomes" id="UP000275846"/>
    </source>
</evidence>